<evidence type="ECO:0000313" key="3">
    <source>
        <dbReference type="Proteomes" id="UP000193431"/>
    </source>
</evidence>
<protein>
    <submittedName>
        <fullName evidence="2">Uncharacterized protein</fullName>
    </submittedName>
</protein>
<name>A0A1W6MKT8_9FLAO</name>
<reference evidence="2 3" key="1">
    <citation type="submission" date="2016-11" db="EMBL/GenBank/DDBJ databases">
        <title>Trade-off between light-utilization and light-protection in marine flavobacteria.</title>
        <authorList>
            <person name="Kumagai Y."/>
        </authorList>
    </citation>
    <scope>NUCLEOTIDE SEQUENCE [LARGE SCALE GENOMIC DNA]</scope>
    <source>
        <strain evidence="2 3">JCM 13191</strain>
    </source>
</reference>
<keyword evidence="3" id="KW-1185">Reference proteome</keyword>
<evidence type="ECO:0000313" key="2">
    <source>
        <dbReference type="EMBL" id="ARN78228.1"/>
    </source>
</evidence>
<feature type="transmembrane region" description="Helical" evidence="1">
    <location>
        <begin position="12"/>
        <end position="30"/>
    </location>
</feature>
<gene>
    <name evidence="2" type="ORF">BST97_09620</name>
</gene>
<organism evidence="2 3">
    <name type="scientific">Nonlabens spongiae</name>
    <dbReference type="NCBI Taxonomy" id="331648"/>
    <lineage>
        <taxon>Bacteria</taxon>
        <taxon>Pseudomonadati</taxon>
        <taxon>Bacteroidota</taxon>
        <taxon>Flavobacteriia</taxon>
        <taxon>Flavobacteriales</taxon>
        <taxon>Flavobacteriaceae</taxon>
        <taxon>Nonlabens</taxon>
    </lineage>
</organism>
<dbReference type="AlphaFoldDB" id="A0A1W6MKT8"/>
<dbReference type="Proteomes" id="UP000193431">
    <property type="component" value="Chromosome"/>
</dbReference>
<accession>A0A1W6MKT8</accession>
<sequence>MFYRYLKLDQLVFYFLKSGIVLPLYVALYLKQNNGYDIFSCCILFLLCVKFQLPSQVQGTTYDFFLFIVILHHGQFDHVLLLEFHGIDEANDIAIGRRGGRGIQY</sequence>
<dbReference type="EMBL" id="CP019344">
    <property type="protein sequence ID" value="ARN78228.1"/>
    <property type="molecule type" value="Genomic_DNA"/>
</dbReference>
<keyword evidence="1" id="KW-0812">Transmembrane</keyword>
<keyword evidence="1" id="KW-0472">Membrane</keyword>
<keyword evidence="1" id="KW-1133">Transmembrane helix</keyword>
<proteinExistence type="predicted"/>
<evidence type="ECO:0000256" key="1">
    <source>
        <dbReference type="SAM" id="Phobius"/>
    </source>
</evidence>